<organism evidence="1">
    <name type="scientific">Anopheles atroparvus</name>
    <name type="common">European mosquito</name>
    <dbReference type="NCBI Taxonomy" id="41427"/>
    <lineage>
        <taxon>Eukaryota</taxon>
        <taxon>Metazoa</taxon>
        <taxon>Ecdysozoa</taxon>
        <taxon>Arthropoda</taxon>
        <taxon>Hexapoda</taxon>
        <taxon>Insecta</taxon>
        <taxon>Pterygota</taxon>
        <taxon>Neoptera</taxon>
        <taxon>Endopterygota</taxon>
        <taxon>Diptera</taxon>
        <taxon>Nematocera</taxon>
        <taxon>Culicoidea</taxon>
        <taxon>Culicidae</taxon>
        <taxon>Anophelinae</taxon>
        <taxon>Anopheles</taxon>
    </lineage>
</organism>
<accession>A0A182IXF8</accession>
<dbReference type="VEuPathDB" id="VectorBase:AATE007355"/>
<name>A0A182IXF8_ANOAO</name>
<proteinExistence type="predicted"/>
<sequence length="120" mass="12841">MKVFLCCALAMLAFVAIEAVPVAEEPVGLEDPSLEPQGIAPEEEIVAVYDDGEVAREKRHSRYGGGYDIAAVLEGTVEATVEDTEGMVEDMEGTAEVTEDMAEATEVIVVSIDCVQIYSL</sequence>
<evidence type="ECO:0000313" key="1">
    <source>
        <dbReference type="EnsemblMetazoa" id="AATE007355-PA.1"/>
    </source>
</evidence>
<protein>
    <submittedName>
        <fullName evidence="1">Uncharacterized protein</fullName>
    </submittedName>
</protein>
<reference evidence="1" key="1">
    <citation type="submission" date="2022-08" db="UniProtKB">
        <authorList>
            <consortium name="EnsemblMetazoa"/>
        </authorList>
    </citation>
    <scope>IDENTIFICATION</scope>
    <source>
        <strain evidence="1">EBRO</strain>
    </source>
</reference>
<dbReference type="EnsemblMetazoa" id="AATE007355-RA">
    <property type="protein sequence ID" value="AATE007355-PA.1"/>
    <property type="gene ID" value="AATE007355"/>
</dbReference>
<dbReference type="AlphaFoldDB" id="A0A182IXF8"/>